<dbReference type="InterPro" id="IPR053139">
    <property type="entry name" value="Surface_bspA-like"/>
</dbReference>
<dbReference type="InterPro" id="IPR026906">
    <property type="entry name" value="LRR_5"/>
</dbReference>
<dbReference type="PANTHER" id="PTHR45661">
    <property type="entry name" value="SURFACE ANTIGEN"/>
    <property type="match status" value="1"/>
</dbReference>
<name>A0ABR2L9M3_9EUKA</name>
<dbReference type="SUPFAM" id="SSF52058">
    <property type="entry name" value="L domain-like"/>
    <property type="match status" value="1"/>
</dbReference>
<organism evidence="2 3">
    <name type="scientific">Tritrichomonas musculus</name>
    <dbReference type="NCBI Taxonomy" id="1915356"/>
    <lineage>
        <taxon>Eukaryota</taxon>
        <taxon>Metamonada</taxon>
        <taxon>Parabasalia</taxon>
        <taxon>Tritrichomonadida</taxon>
        <taxon>Tritrichomonadidae</taxon>
        <taxon>Tritrichomonas</taxon>
    </lineage>
</organism>
<protein>
    <submittedName>
        <fullName evidence="2">Uncharacterized protein</fullName>
    </submittedName>
</protein>
<reference evidence="2 3" key="1">
    <citation type="submission" date="2024-04" db="EMBL/GenBank/DDBJ databases">
        <title>Tritrichomonas musculus Genome.</title>
        <authorList>
            <person name="Alves-Ferreira E."/>
            <person name="Grigg M."/>
            <person name="Lorenzi H."/>
            <person name="Galac M."/>
        </authorList>
    </citation>
    <scope>NUCLEOTIDE SEQUENCE [LARGE SCALE GENOMIC DNA]</scope>
    <source>
        <strain evidence="2 3">EAF2021</strain>
    </source>
</reference>
<keyword evidence="3" id="KW-1185">Reference proteome</keyword>
<evidence type="ECO:0000256" key="1">
    <source>
        <dbReference type="SAM" id="MobiDB-lite"/>
    </source>
</evidence>
<proteinExistence type="predicted"/>
<evidence type="ECO:0000313" key="3">
    <source>
        <dbReference type="Proteomes" id="UP001470230"/>
    </source>
</evidence>
<accession>A0ABR2L9M3</accession>
<dbReference type="Pfam" id="PF13306">
    <property type="entry name" value="LRR_5"/>
    <property type="match status" value="4"/>
</dbReference>
<gene>
    <name evidence="2" type="ORF">M9Y10_002342</name>
</gene>
<evidence type="ECO:0000313" key="2">
    <source>
        <dbReference type="EMBL" id="KAK8900019.1"/>
    </source>
</evidence>
<dbReference type="EMBL" id="JAPFFF010000001">
    <property type="protein sequence ID" value="KAK8900019.1"/>
    <property type="molecule type" value="Genomic_DNA"/>
</dbReference>
<dbReference type="PANTHER" id="PTHR45661:SF3">
    <property type="entry name" value="IG-LIKE DOMAIN-CONTAINING PROTEIN"/>
    <property type="match status" value="1"/>
</dbReference>
<comment type="caution">
    <text evidence="2">The sequence shown here is derived from an EMBL/GenBank/DDBJ whole genome shotgun (WGS) entry which is preliminary data.</text>
</comment>
<dbReference type="InterPro" id="IPR032675">
    <property type="entry name" value="LRR_dom_sf"/>
</dbReference>
<dbReference type="Gene3D" id="3.80.10.10">
    <property type="entry name" value="Ribonuclease Inhibitor"/>
    <property type="match status" value="4"/>
</dbReference>
<dbReference type="Proteomes" id="UP001470230">
    <property type="component" value="Unassembled WGS sequence"/>
</dbReference>
<sequence length="1715" mass="199581">MLNTAYLFILSDEIIYDIDVNLQIFHSPTSDGGNSNNIPCKTEIHHNSPYIALSTIPVIYDDSILDEEINIRVNDSKKHTTSLYNSIIEVKICTDTGNFEDKLIRNIVPTEDDLDEDIDIILKLIFSKTPFTEKLTKKYREMDKFSLRGNVDLEFKYLLFTFKDCGSLYHPSYYFNYSMKLLEFIRREHINRRGVLFPFLKKFILAVLNYFRSDGLFGPHGAISFYLYFHYKIHVRCLPIDITFDDEYHNSDEFLFMNFSFIENTISLTSQLALIWGYQSKCHKMFLNCVKNFDIKSQYGESLKIMELRLRESSGASKADLDNFTKFSREFFPNLIGAHPLSNQLLDYPISLNFIHNLMRLKALVVFPKDDKEVVKFSLPSSMLSNVSLKEFTDYPNDARYDFSNPQVGNYRLCVKQYLENSPNENDVKKQVVDIHQLSEPIITSFYGFTSLHITQFTVQYDFTKVDLHDLMYISVSKNNPYFVLEKGILYRGYNINTNKMKGCDKSKYVLVLAARDILTAEIPSSVAIISESAFENCRSLTRVTFEKNSLLKTIEDRAFFECLNLTEINFKDTQLLKKIGSNAFQYSGIQKVEFLEGGDLDEIGELAFSSCPKLKEVELPKNKYLSIKSFAFYKSPVTKLIIPEANSIYDFAFAKTKLTDVQLPLNLKYIGSYAFYKCSLKTFKIPSHVNFISSGIVKSNSELKEIEIHGNSPIFVQKIKQFGKIKFKAPVNQFHSLEELTNENFERKSENIENSQITELDDSFKLTDRLINKIIRVFSPDENLDKKFSKKITRIGPGAFMNASIKTFDHTFYEGGDISKLHRIYRFSFAYMQNLEKIDVSDSRIEYIPDYCFFHSSKLKEVYLPTTVKTIGRYAFSFTNLRKINLKNLINLIYIGDFAFYNTKMRQLVIPTSVEYIGSHFYSTKPYKVTMDVQDNDDNDDNEDDESDEEEDDENNDDENNEAEEIENDGNENEEEEEEANDDFDLDLDLEGEKQDDIIEINLEKEEDPEKEIECSIVFLKPSRLQRIECYAFYNSTVKKIVVPPSVKEIGAFAFAKCKYISQFKIPKNIRRIPDSAFQNSKIKEFRFQDINSITYIGSSAFSGTDPKTFDIPPNLSFISEYCFLNTIIEMFNFRQALKVHEIKQKAFENPTISIDFPLAATEKTEDSYDLAGARNCDFVGEYAKEVSDKKFEGFDEITFNSQNRITIKKEEYNPYVTPKEEVSNFRGIDIFGKYIKLKNPKKPINLTIVQTSKENVFKESYDKIISTSKKCNAVIQLYYEIASKQITHISFSYSDSLFEKNNSILFEIDQYTDKVCKCFNDLVNSLNVSFLHEEEVEIFNNFFKCNTKSHYSPANLYKETQSICNALKIKIPKRISLVTIDSNKAVLLTTLTTVSLIYLDILSIKKNDFEKRGAVSFIFGKLGSYVKLRRLAKDDYFELDLMYDTKENLIVTKQILNCKSLTNNKFFDLPFYFVSSQPSFDPDFQKIAVTYNFSLSYSIRNILDGILKKNIVPGQLPYKYFMKLQCIVAYIQIFRFCAEAKYTLANISSKTLFLSESFDPLFIFIQRKENDVYDINCELKRFWLLIYEIITNQSIDHLMEKVVNGNEKSIQFDKLQIRTRDLDEFVLLNDSDKKAILYKYINQKVYGICFNPEKFQKDVQFREQSFFYLFNEFQKMWRDLKLDGSNDKSDFDSYLSKVQPMDLKIKTIPDIKP</sequence>
<feature type="region of interest" description="Disordered" evidence="1">
    <location>
        <begin position="930"/>
        <end position="988"/>
    </location>
</feature>
<feature type="compositionally biased region" description="Acidic residues" evidence="1">
    <location>
        <begin position="935"/>
        <end position="988"/>
    </location>
</feature>